<accession>A0A4C1W1T7</accession>
<feature type="region of interest" description="Disordered" evidence="1">
    <location>
        <begin position="99"/>
        <end position="133"/>
    </location>
</feature>
<gene>
    <name evidence="3" type="ORF">EVAR_29026_1</name>
</gene>
<keyword evidence="4" id="KW-1185">Reference proteome</keyword>
<comment type="caution">
    <text evidence="3">The sequence shown here is derived from an EMBL/GenBank/DDBJ whole genome shotgun (WGS) entry which is preliminary data.</text>
</comment>
<reference evidence="3 4" key="1">
    <citation type="journal article" date="2019" name="Commun. Biol.">
        <title>The bagworm genome reveals a unique fibroin gene that provides high tensile strength.</title>
        <authorList>
            <person name="Kono N."/>
            <person name="Nakamura H."/>
            <person name="Ohtoshi R."/>
            <person name="Tomita M."/>
            <person name="Numata K."/>
            <person name="Arakawa K."/>
        </authorList>
    </citation>
    <scope>NUCLEOTIDE SEQUENCE [LARGE SCALE GENOMIC DNA]</scope>
</reference>
<keyword evidence="2" id="KW-0812">Transmembrane</keyword>
<evidence type="ECO:0000256" key="2">
    <source>
        <dbReference type="SAM" id="Phobius"/>
    </source>
</evidence>
<dbReference type="Proteomes" id="UP000299102">
    <property type="component" value="Unassembled WGS sequence"/>
</dbReference>
<keyword evidence="2" id="KW-1133">Transmembrane helix</keyword>
<feature type="transmembrane region" description="Helical" evidence="2">
    <location>
        <begin position="55"/>
        <end position="74"/>
    </location>
</feature>
<name>A0A4C1W1T7_EUMVA</name>
<dbReference type="AlphaFoldDB" id="A0A4C1W1T7"/>
<evidence type="ECO:0000256" key="1">
    <source>
        <dbReference type="SAM" id="MobiDB-lite"/>
    </source>
</evidence>
<evidence type="ECO:0000313" key="4">
    <source>
        <dbReference type="Proteomes" id="UP000299102"/>
    </source>
</evidence>
<protein>
    <submittedName>
        <fullName evidence="3">Uncharacterized protein</fullName>
    </submittedName>
</protein>
<organism evidence="3 4">
    <name type="scientific">Eumeta variegata</name>
    <name type="common">Bagworm moth</name>
    <name type="synonym">Eumeta japonica</name>
    <dbReference type="NCBI Taxonomy" id="151549"/>
    <lineage>
        <taxon>Eukaryota</taxon>
        <taxon>Metazoa</taxon>
        <taxon>Ecdysozoa</taxon>
        <taxon>Arthropoda</taxon>
        <taxon>Hexapoda</taxon>
        <taxon>Insecta</taxon>
        <taxon>Pterygota</taxon>
        <taxon>Neoptera</taxon>
        <taxon>Endopterygota</taxon>
        <taxon>Lepidoptera</taxon>
        <taxon>Glossata</taxon>
        <taxon>Ditrysia</taxon>
        <taxon>Tineoidea</taxon>
        <taxon>Psychidae</taxon>
        <taxon>Oiketicinae</taxon>
        <taxon>Eumeta</taxon>
    </lineage>
</organism>
<evidence type="ECO:0000313" key="3">
    <source>
        <dbReference type="EMBL" id="GBP45278.1"/>
    </source>
</evidence>
<keyword evidence="2" id="KW-0472">Membrane</keyword>
<feature type="compositionally biased region" description="Low complexity" evidence="1">
    <location>
        <begin position="120"/>
        <end position="133"/>
    </location>
</feature>
<sequence>MQIASAFKIRKTNTTVNDVCPHASARVRVAHSAMSDFSSHLTATDPLHSPAAPPVGPGVTGALIACWIGIGYLMERERADRGMGDGKRLQLEFFVSHEPGSACSNQSCGPDYTGRKSGLAPPAQAASASAPGY</sequence>
<proteinExistence type="predicted"/>
<dbReference type="EMBL" id="BGZK01000467">
    <property type="protein sequence ID" value="GBP45278.1"/>
    <property type="molecule type" value="Genomic_DNA"/>
</dbReference>